<dbReference type="SUPFAM" id="SSF56935">
    <property type="entry name" value="Porins"/>
    <property type="match status" value="1"/>
</dbReference>
<dbReference type="GO" id="GO:0009279">
    <property type="term" value="C:cell outer membrane"/>
    <property type="evidence" value="ECO:0007669"/>
    <property type="project" value="UniProtKB-SubCell"/>
</dbReference>
<evidence type="ECO:0000256" key="1">
    <source>
        <dbReference type="ARBA" id="ARBA00004442"/>
    </source>
</evidence>
<evidence type="ECO:0000313" key="6">
    <source>
        <dbReference type="Proteomes" id="UP000019402"/>
    </source>
</evidence>
<sequence>MFLVYLSVLFIPVYARISSFELVGSVKEANNEKPIPFVTIQVFKDSLTTIPIYSCISDSVGMFQINLEHSGKYQLSFSCVGKQSKIIRADITTDNFTDLGDIKMEDSNAEIGVVNVIGSKPLVEVHPDMMVYNVSDDVMSLSSDLLSITEKVPLINVDPEVGVLLNNCTPLILINGRESKAVNKNPIFYLSSMPASRVSKVEVITLAGSKFNSDANCGVINIVYKKQDNKSLSVGSQLNSITGYVSSLDFGFKHKKIILNASVGYGNGKNFNSNEFLERLNKQDAEFHNLVQSGETKQDFEIVNRYSLETSYDLDSLNLLSFTTSYYHNRMNNNTAQFNEMSNINDDLIYSYNLDEKHKSIWRNYDLSFNYKSISRNKKNVFNLSLLKDNEYINRIQDQVVLEGENYQNIHYLTILDEESDENSLQIDFVRNLYNSNKLNLGSKFVFRDNNSNSSRVWENDADAVEEDITFDNSQRILSLYSEYSFNLPKKYKWHTGLRFETTNIDANFNSSEEFSSSYTNLLPHILISKKTSSGIIISSAYNSKINRPSIQALNPSLYVIDANSIYFGNPKLTSEYLSTISVDYNNNLHLIKHFIQFSYSLSNNTIQNYSYIEDDTYYTTYTNDGKFKEFSLFINLSARFTSWLNSRLNGSLDYVNISTQNESNSGFTGMVYASAYFKLPRAYNINLNGMYRFPRILAQGISYNYYSFRAKATKVFFDDRLNVSFTMEHPFWENRKYSKTIDSDFFHMQTDKYILGRTFSISVMYSFNDNKIKSRKSGKKIVNKDIKGGISAQ</sequence>
<keyword evidence="2" id="KW-0472">Membrane</keyword>
<comment type="subcellular location">
    <subcellularLocation>
        <location evidence="1">Cell outer membrane</location>
    </subcellularLocation>
</comment>
<organism evidence="5 6">
    <name type="scientific">Saccharicrinis fermentans DSM 9555 = JCM 21142</name>
    <dbReference type="NCBI Taxonomy" id="869213"/>
    <lineage>
        <taxon>Bacteria</taxon>
        <taxon>Pseudomonadati</taxon>
        <taxon>Bacteroidota</taxon>
        <taxon>Bacteroidia</taxon>
        <taxon>Marinilabiliales</taxon>
        <taxon>Marinilabiliaceae</taxon>
        <taxon>Saccharicrinis</taxon>
    </lineage>
</organism>
<gene>
    <name evidence="5" type="ORF">JCM21142_114575</name>
</gene>
<proteinExistence type="predicted"/>
<dbReference type="Gene3D" id="2.40.170.20">
    <property type="entry name" value="TonB-dependent receptor, beta-barrel domain"/>
    <property type="match status" value="1"/>
</dbReference>
<evidence type="ECO:0000313" key="5">
    <source>
        <dbReference type="EMBL" id="GAF05821.1"/>
    </source>
</evidence>
<dbReference type="AlphaFoldDB" id="W7YMD2"/>
<keyword evidence="3" id="KW-0998">Cell outer membrane</keyword>
<accession>W7YMD2</accession>
<dbReference type="InterPro" id="IPR036942">
    <property type="entry name" value="Beta-barrel_TonB_sf"/>
</dbReference>
<dbReference type="Pfam" id="PF14905">
    <property type="entry name" value="OMP_b-brl_3"/>
    <property type="match status" value="1"/>
</dbReference>
<reference evidence="5 6" key="1">
    <citation type="journal article" date="2014" name="Genome Announc.">
        <title>Draft Genome Sequence of Cytophaga fermentans JCM 21142T, a Facultative Anaerobe Isolated from Marine Mud.</title>
        <authorList>
            <person name="Starns D."/>
            <person name="Oshima K."/>
            <person name="Suda W."/>
            <person name="Iino T."/>
            <person name="Yuki M."/>
            <person name="Inoue J."/>
            <person name="Kitamura K."/>
            <person name="Iida T."/>
            <person name="Darby A."/>
            <person name="Hattori M."/>
            <person name="Ohkuma M."/>
        </authorList>
    </citation>
    <scope>NUCLEOTIDE SEQUENCE [LARGE SCALE GENOMIC DNA]</scope>
    <source>
        <strain evidence="5 6">JCM 21142</strain>
    </source>
</reference>
<dbReference type="InterPro" id="IPR037066">
    <property type="entry name" value="Plug_dom_sf"/>
</dbReference>
<dbReference type="InterPro" id="IPR008969">
    <property type="entry name" value="CarboxyPept-like_regulatory"/>
</dbReference>
<dbReference type="Proteomes" id="UP000019402">
    <property type="component" value="Unassembled WGS sequence"/>
</dbReference>
<dbReference type="Gene3D" id="2.170.130.10">
    <property type="entry name" value="TonB-dependent receptor, plug domain"/>
    <property type="match status" value="1"/>
</dbReference>
<dbReference type="EMBL" id="BAMD01000132">
    <property type="protein sequence ID" value="GAF05821.1"/>
    <property type="molecule type" value="Genomic_DNA"/>
</dbReference>
<name>W7YMD2_9BACT</name>
<feature type="domain" description="Outer membrane protein beta-barrel" evidence="4">
    <location>
        <begin position="387"/>
        <end position="766"/>
    </location>
</feature>
<dbReference type="SUPFAM" id="SSF49464">
    <property type="entry name" value="Carboxypeptidase regulatory domain-like"/>
    <property type="match status" value="1"/>
</dbReference>
<dbReference type="STRING" id="869213.GCA_000517085_03739"/>
<dbReference type="eggNOG" id="COG4771">
    <property type="taxonomic scope" value="Bacteria"/>
</dbReference>
<keyword evidence="6" id="KW-1185">Reference proteome</keyword>
<evidence type="ECO:0000256" key="3">
    <source>
        <dbReference type="ARBA" id="ARBA00023237"/>
    </source>
</evidence>
<evidence type="ECO:0000256" key="2">
    <source>
        <dbReference type="ARBA" id="ARBA00023136"/>
    </source>
</evidence>
<evidence type="ECO:0000259" key="4">
    <source>
        <dbReference type="Pfam" id="PF14905"/>
    </source>
</evidence>
<dbReference type="InterPro" id="IPR041700">
    <property type="entry name" value="OMP_b-brl_3"/>
</dbReference>
<comment type="caution">
    <text evidence="5">The sequence shown here is derived from an EMBL/GenBank/DDBJ whole genome shotgun (WGS) entry which is preliminary data.</text>
</comment>
<protein>
    <recommendedName>
        <fullName evidence="4">Outer membrane protein beta-barrel domain-containing protein</fullName>
    </recommendedName>
</protein>
<dbReference type="Pfam" id="PF13715">
    <property type="entry name" value="CarbopepD_reg_2"/>
    <property type="match status" value="1"/>
</dbReference>